<accession>A0A8K0KL22</accession>
<sequence length="147" mass="16850">MVCFLPLVPMAGINTHFEWEALSSVSHSLKQVLLGGGRRHFLPKVARDPESTAEDGRRLDGRNLVDDWLRDKKKRGLRGHYVWNKGQFESVNPKYIDHLLGLFAYSHMDFEADRDKSSNGDPSLAEMTRKAIQILQKNPHGFFLFVE</sequence>
<dbReference type="GO" id="GO:0046872">
    <property type="term" value="F:metal ion binding"/>
    <property type="evidence" value="ECO:0007669"/>
    <property type="project" value="UniProtKB-KW"/>
</dbReference>
<dbReference type="EC" id="3.1.3.1" evidence="1"/>
<protein>
    <recommendedName>
        <fullName evidence="1">alkaline phosphatase</fullName>
        <ecNumber evidence="1">3.1.3.1</ecNumber>
    </recommendedName>
</protein>
<dbReference type="PRINTS" id="PR00113">
    <property type="entry name" value="ALKPHPHTASE"/>
</dbReference>
<comment type="similarity">
    <text evidence="3">Belongs to the alkaline phosphatase family.</text>
</comment>
<dbReference type="OrthoDB" id="5818554at2759"/>
<evidence type="ECO:0000256" key="2">
    <source>
        <dbReference type="PIRSR" id="PIRSR601952-2"/>
    </source>
</evidence>
<dbReference type="SUPFAM" id="SSF53649">
    <property type="entry name" value="Alkaline phosphatase-like"/>
    <property type="match status" value="1"/>
</dbReference>
<dbReference type="Gene3D" id="3.40.720.10">
    <property type="entry name" value="Alkaline Phosphatase, subunit A"/>
    <property type="match status" value="1"/>
</dbReference>
<keyword evidence="5" id="KW-1185">Reference proteome</keyword>
<comment type="cofactor">
    <cofactor evidence="2">
        <name>Mg(2+)</name>
        <dbReference type="ChEBI" id="CHEBI:18420"/>
    </cofactor>
    <text evidence="2">Binds 1 Mg(2+) ion.</text>
</comment>
<name>A0A8K0KL22_LADFU</name>
<feature type="binding site" evidence="2">
    <location>
        <position position="147"/>
    </location>
    <ligand>
        <name>Mg(2+)</name>
        <dbReference type="ChEBI" id="CHEBI:18420"/>
    </ligand>
</feature>
<dbReference type="InterPro" id="IPR017850">
    <property type="entry name" value="Alkaline_phosphatase_core_sf"/>
</dbReference>
<gene>
    <name evidence="4" type="ORF">J437_LFUL014750</name>
</gene>
<feature type="non-terminal residue" evidence="4">
    <location>
        <position position="1"/>
    </location>
</feature>
<evidence type="ECO:0000256" key="1">
    <source>
        <dbReference type="ARBA" id="ARBA00012647"/>
    </source>
</evidence>
<dbReference type="PANTHER" id="PTHR11596:SF91">
    <property type="entry name" value="ALKALINE PHOSPHATASE-RELATED"/>
    <property type="match status" value="1"/>
</dbReference>
<dbReference type="AlphaFoldDB" id="A0A8K0KL22"/>
<dbReference type="Proteomes" id="UP000792457">
    <property type="component" value="Unassembled WGS sequence"/>
</dbReference>
<evidence type="ECO:0000313" key="5">
    <source>
        <dbReference type="Proteomes" id="UP000792457"/>
    </source>
</evidence>
<reference evidence="4" key="2">
    <citation type="submission" date="2017-10" db="EMBL/GenBank/DDBJ databases">
        <title>Ladona fulva Genome sequencing and assembly.</title>
        <authorList>
            <person name="Murali S."/>
            <person name="Richards S."/>
            <person name="Bandaranaike D."/>
            <person name="Bellair M."/>
            <person name="Blankenburg K."/>
            <person name="Chao H."/>
            <person name="Dinh H."/>
            <person name="Doddapaneni H."/>
            <person name="Dugan-Rocha S."/>
            <person name="Elkadiri S."/>
            <person name="Gnanaolivu R."/>
            <person name="Hernandez B."/>
            <person name="Skinner E."/>
            <person name="Javaid M."/>
            <person name="Lee S."/>
            <person name="Li M."/>
            <person name="Ming W."/>
            <person name="Munidasa M."/>
            <person name="Muniz J."/>
            <person name="Nguyen L."/>
            <person name="Hughes D."/>
            <person name="Osuji N."/>
            <person name="Pu L.-L."/>
            <person name="Puazo M."/>
            <person name="Qu C."/>
            <person name="Quiroz J."/>
            <person name="Raj R."/>
            <person name="Weissenberger G."/>
            <person name="Xin Y."/>
            <person name="Zou X."/>
            <person name="Han Y."/>
            <person name="Worley K."/>
            <person name="Muzny D."/>
            <person name="Gibbs R."/>
        </authorList>
    </citation>
    <scope>NUCLEOTIDE SEQUENCE</scope>
    <source>
        <strain evidence="4">Sampled in the wild</strain>
    </source>
</reference>
<dbReference type="InterPro" id="IPR001952">
    <property type="entry name" value="Alkaline_phosphatase"/>
</dbReference>
<evidence type="ECO:0000313" key="4">
    <source>
        <dbReference type="EMBL" id="KAG8235811.1"/>
    </source>
</evidence>
<dbReference type="EMBL" id="KZ308953">
    <property type="protein sequence ID" value="KAG8235811.1"/>
    <property type="molecule type" value="Genomic_DNA"/>
</dbReference>
<comment type="caution">
    <text evidence="4">The sequence shown here is derived from an EMBL/GenBank/DDBJ whole genome shotgun (WGS) entry which is preliminary data.</text>
</comment>
<keyword evidence="2" id="KW-0460">Magnesium</keyword>
<organism evidence="4 5">
    <name type="scientific">Ladona fulva</name>
    <name type="common">Scarce chaser dragonfly</name>
    <name type="synonym">Libellula fulva</name>
    <dbReference type="NCBI Taxonomy" id="123851"/>
    <lineage>
        <taxon>Eukaryota</taxon>
        <taxon>Metazoa</taxon>
        <taxon>Ecdysozoa</taxon>
        <taxon>Arthropoda</taxon>
        <taxon>Hexapoda</taxon>
        <taxon>Insecta</taxon>
        <taxon>Pterygota</taxon>
        <taxon>Palaeoptera</taxon>
        <taxon>Odonata</taxon>
        <taxon>Epiprocta</taxon>
        <taxon>Anisoptera</taxon>
        <taxon>Libelluloidea</taxon>
        <taxon>Libellulidae</taxon>
        <taxon>Ladona</taxon>
    </lineage>
</organism>
<dbReference type="Pfam" id="PF00245">
    <property type="entry name" value="Alk_phosphatase"/>
    <property type="match status" value="1"/>
</dbReference>
<proteinExistence type="inferred from homology"/>
<evidence type="ECO:0000256" key="3">
    <source>
        <dbReference type="RuleBase" id="RU003946"/>
    </source>
</evidence>
<reference evidence="4" key="1">
    <citation type="submission" date="2013-04" db="EMBL/GenBank/DDBJ databases">
        <authorList>
            <person name="Qu J."/>
            <person name="Murali S.C."/>
            <person name="Bandaranaike D."/>
            <person name="Bellair M."/>
            <person name="Blankenburg K."/>
            <person name="Chao H."/>
            <person name="Dinh H."/>
            <person name="Doddapaneni H."/>
            <person name="Downs B."/>
            <person name="Dugan-Rocha S."/>
            <person name="Elkadiri S."/>
            <person name="Gnanaolivu R.D."/>
            <person name="Hernandez B."/>
            <person name="Javaid M."/>
            <person name="Jayaseelan J.C."/>
            <person name="Lee S."/>
            <person name="Li M."/>
            <person name="Ming W."/>
            <person name="Munidasa M."/>
            <person name="Muniz J."/>
            <person name="Nguyen L."/>
            <person name="Ongeri F."/>
            <person name="Osuji N."/>
            <person name="Pu L.-L."/>
            <person name="Puazo M."/>
            <person name="Qu C."/>
            <person name="Quiroz J."/>
            <person name="Raj R."/>
            <person name="Weissenberger G."/>
            <person name="Xin Y."/>
            <person name="Zou X."/>
            <person name="Han Y."/>
            <person name="Richards S."/>
            <person name="Worley K."/>
            <person name="Muzny D."/>
            <person name="Gibbs R."/>
        </authorList>
    </citation>
    <scope>NUCLEOTIDE SEQUENCE</scope>
    <source>
        <strain evidence="4">Sampled in the wild</strain>
    </source>
</reference>
<keyword evidence="2" id="KW-0479">Metal-binding</keyword>
<dbReference type="GO" id="GO:0004035">
    <property type="term" value="F:alkaline phosphatase activity"/>
    <property type="evidence" value="ECO:0007669"/>
    <property type="project" value="UniProtKB-EC"/>
</dbReference>
<dbReference type="PANTHER" id="PTHR11596">
    <property type="entry name" value="ALKALINE PHOSPHATASE"/>
    <property type="match status" value="1"/>
</dbReference>